<reference evidence="15" key="1">
    <citation type="submission" date="2025-08" db="UniProtKB">
        <authorList>
            <consortium name="Ensembl"/>
        </authorList>
    </citation>
    <scope>IDENTIFICATION</scope>
</reference>
<dbReference type="Proteomes" id="UP000694388">
    <property type="component" value="Unplaced"/>
</dbReference>
<accession>A0A8C4WW90</accession>
<protein>
    <recommendedName>
        <fullName evidence="14">GP-PDE domain-containing protein</fullName>
    </recommendedName>
</protein>
<keyword evidence="7 13" id="KW-0472">Membrane</keyword>
<evidence type="ECO:0000256" key="8">
    <source>
        <dbReference type="ARBA" id="ARBA00036083"/>
    </source>
</evidence>
<evidence type="ECO:0000256" key="12">
    <source>
        <dbReference type="ARBA" id="ARBA00048947"/>
    </source>
</evidence>
<comment type="catalytic activity">
    <reaction evidence="10">
        <text>N-hexadecanoyl-1-(9Z-octadecenoyl)-sn-glycero-3-phosphoethanolamine + H2O = N-hexadecanoylethanolamine + 1-(9Z-octadecenoyl)-sn-glycero-3-phosphate + H(+)</text>
        <dbReference type="Rhea" id="RHEA:53168"/>
        <dbReference type="ChEBI" id="CHEBI:15377"/>
        <dbReference type="ChEBI" id="CHEBI:15378"/>
        <dbReference type="ChEBI" id="CHEBI:71464"/>
        <dbReference type="ChEBI" id="CHEBI:74544"/>
        <dbReference type="ChEBI" id="CHEBI:85217"/>
    </reaction>
    <physiologicalReaction direction="left-to-right" evidence="10">
        <dbReference type="Rhea" id="RHEA:53169"/>
    </physiologicalReaction>
</comment>
<dbReference type="GO" id="GO:0005789">
    <property type="term" value="C:endoplasmic reticulum membrane"/>
    <property type="evidence" value="ECO:0007669"/>
    <property type="project" value="TreeGrafter"/>
</dbReference>
<keyword evidence="4" id="KW-0378">Hydrolase</keyword>
<reference evidence="15" key="2">
    <citation type="submission" date="2025-09" db="UniProtKB">
        <authorList>
            <consortium name="Ensembl"/>
        </authorList>
    </citation>
    <scope>IDENTIFICATION</scope>
</reference>
<evidence type="ECO:0000313" key="15">
    <source>
        <dbReference type="Ensembl" id="ENSEBUP00000014958.1"/>
    </source>
</evidence>
<comment type="similarity">
    <text evidence="2">Belongs to the glycerophosphoryl diester phosphodiesterase family.</text>
</comment>
<keyword evidence="6" id="KW-0443">Lipid metabolism</keyword>
<evidence type="ECO:0000256" key="7">
    <source>
        <dbReference type="ARBA" id="ARBA00023136"/>
    </source>
</evidence>
<dbReference type="GO" id="GO:0046475">
    <property type="term" value="P:glycerophospholipid catabolic process"/>
    <property type="evidence" value="ECO:0007669"/>
    <property type="project" value="TreeGrafter"/>
</dbReference>
<comment type="catalytic activity">
    <reaction evidence="12">
        <text>N,1-di-(9Z-octadecenoyl)-sn-glycero-3-phosphoethanolamine + H2O = N-(9Z-octadecenoyl) ethanolamine + 1-(9Z-octadecenoyl)-sn-glycero-3-phosphate + H(+)</text>
        <dbReference type="Rhea" id="RHEA:56460"/>
        <dbReference type="ChEBI" id="CHEBI:15377"/>
        <dbReference type="ChEBI" id="CHEBI:15378"/>
        <dbReference type="ChEBI" id="CHEBI:71466"/>
        <dbReference type="ChEBI" id="CHEBI:74544"/>
        <dbReference type="ChEBI" id="CHEBI:85222"/>
    </reaction>
    <physiologicalReaction direction="left-to-right" evidence="12">
        <dbReference type="Rhea" id="RHEA:56461"/>
    </physiologicalReaction>
</comment>
<proteinExistence type="inferred from homology"/>
<feature type="domain" description="GP-PDE" evidence="14">
    <location>
        <begin position="105"/>
        <end position="376"/>
    </location>
</feature>
<comment type="catalytic activity">
    <reaction evidence="8">
        <text>1-O-hexadecyl-sn-glycero-3-phosphocholine + H2O = 1-O-hexadecyl-sn-glycero-3-phosphate + choline + H(+)</text>
        <dbReference type="Rhea" id="RHEA:41143"/>
        <dbReference type="ChEBI" id="CHEBI:15354"/>
        <dbReference type="ChEBI" id="CHEBI:15377"/>
        <dbReference type="ChEBI" id="CHEBI:15378"/>
        <dbReference type="ChEBI" id="CHEBI:64496"/>
        <dbReference type="ChEBI" id="CHEBI:77580"/>
    </reaction>
    <physiologicalReaction direction="left-to-right" evidence="8">
        <dbReference type="Rhea" id="RHEA:41144"/>
    </physiologicalReaction>
</comment>
<sequence length="382" mass="44587">MSTFWLTLAAVCLILYVALSLTFLFYPNLIHKPKRIPRSQQVIAHRGAPQHHLQARSPRVNTCEIMSTFWLTLAVVCLILYVALSLTFLFYPNLIHKPKRIPRSQQVIAHRGGAGECLENTEEAFDNSVKVGATILEMDVRLTRDGKVVVFHDVKLQRACGDNRRISECHYKDLPQLKKTIPVTFYKGKETTGKDRHITLLRKVFERFPDVLMNIDIKENNEVLINKVIDMIEEFEREKITILASSNDNVVKRCCQKDDKVLLAFGKWGVMMVLLAFYTGLLPFLRLREDVFEIIMPSLCFRMFTPQPDDGWLQKKWFPPLFDMLLMNRLLFRHLKARGIEVYIFVLNQEEDVNRALRYGVTNIMTDYPSWLVEFYKKIFSH</sequence>
<dbReference type="Pfam" id="PF03009">
    <property type="entry name" value="GDPD"/>
    <property type="match status" value="1"/>
</dbReference>
<dbReference type="InterPro" id="IPR052271">
    <property type="entry name" value="GDPD-Related"/>
</dbReference>
<comment type="catalytic activity">
    <reaction evidence="11">
        <text>1-O-(1Z-octadecenyl)-sn-glycero-3-phospho-N-hexadecanoyl-ethanolamine + H2O = 1-O-(1Z-octadecenyl)-sn-glycero-3-phosphate + N-hexadecanoylethanolamine + H(+)</text>
        <dbReference type="Rhea" id="RHEA:53184"/>
        <dbReference type="ChEBI" id="CHEBI:15377"/>
        <dbReference type="ChEBI" id="CHEBI:15378"/>
        <dbReference type="ChEBI" id="CHEBI:71464"/>
        <dbReference type="ChEBI" id="CHEBI:137009"/>
        <dbReference type="ChEBI" id="CHEBI:137017"/>
    </reaction>
    <physiologicalReaction direction="left-to-right" evidence="11">
        <dbReference type="Rhea" id="RHEA:53185"/>
    </physiologicalReaction>
</comment>
<dbReference type="PANTHER" id="PTHR42758">
    <property type="entry name" value="PHOSPHATIDYLGLYCEROL PHOSPHOLIPASE C"/>
    <property type="match status" value="1"/>
</dbReference>
<evidence type="ECO:0000256" key="11">
    <source>
        <dbReference type="ARBA" id="ARBA00048580"/>
    </source>
</evidence>
<evidence type="ECO:0000256" key="2">
    <source>
        <dbReference type="ARBA" id="ARBA00007277"/>
    </source>
</evidence>
<dbReference type="PANTHER" id="PTHR42758:SF2">
    <property type="entry name" value="PHOSPHATIDYLGLYCEROL PHOSPHOLIPASE C"/>
    <property type="match status" value="1"/>
</dbReference>
<feature type="transmembrane region" description="Helical" evidence="13">
    <location>
        <begin position="69"/>
        <end position="91"/>
    </location>
</feature>
<evidence type="ECO:0000259" key="14">
    <source>
        <dbReference type="PROSITE" id="PS51704"/>
    </source>
</evidence>
<dbReference type="Ensembl" id="ENSEBUT00000015534.1">
    <property type="protein sequence ID" value="ENSEBUP00000014958.1"/>
    <property type="gene ID" value="ENSEBUG00000009432.1"/>
</dbReference>
<organism evidence="15 16">
    <name type="scientific">Eptatretus burgeri</name>
    <name type="common">Inshore hagfish</name>
    <dbReference type="NCBI Taxonomy" id="7764"/>
    <lineage>
        <taxon>Eukaryota</taxon>
        <taxon>Metazoa</taxon>
        <taxon>Chordata</taxon>
        <taxon>Craniata</taxon>
        <taxon>Vertebrata</taxon>
        <taxon>Cyclostomata</taxon>
        <taxon>Myxini</taxon>
        <taxon>Myxiniformes</taxon>
        <taxon>Myxinidae</taxon>
        <taxon>Eptatretinae</taxon>
        <taxon>Eptatretus</taxon>
    </lineage>
</organism>
<comment type="catalytic activity">
    <reaction evidence="9">
        <text>N-(5Z,8Z,11Z,14Z-eicosatetraenoyl)-1-(9Z-octadecenoyl)-sn-glycero-3-phosphoethanolamine + H2O = N-(5Z,8Z,11Z,14Z-eicosatetraenoyl)-ethanolamine + 1-(9Z-octadecenoyl)-sn-glycero-3-phosphate + H(+)</text>
        <dbReference type="Rhea" id="RHEA:45544"/>
        <dbReference type="ChEBI" id="CHEBI:2700"/>
        <dbReference type="ChEBI" id="CHEBI:15377"/>
        <dbReference type="ChEBI" id="CHEBI:15378"/>
        <dbReference type="ChEBI" id="CHEBI:74544"/>
        <dbReference type="ChEBI" id="CHEBI:85223"/>
    </reaction>
    <physiologicalReaction direction="left-to-right" evidence="9">
        <dbReference type="Rhea" id="RHEA:45545"/>
    </physiologicalReaction>
</comment>
<keyword evidence="3 13" id="KW-0812">Transmembrane</keyword>
<evidence type="ECO:0000256" key="1">
    <source>
        <dbReference type="ARBA" id="ARBA00004370"/>
    </source>
</evidence>
<evidence type="ECO:0000256" key="9">
    <source>
        <dbReference type="ARBA" id="ARBA00047392"/>
    </source>
</evidence>
<feature type="transmembrane region" description="Helical" evidence="13">
    <location>
        <begin position="261"/>
        <end position="285"/>
    </location>
</feature>
<evidence type="ECO:0000256" key="10">
    <source>
        <dbReference type="ARBA" id="ARBA00047538"/>
    </source>
</evidence>
<dbReference type="GO" id="GO:0004622">
    <property type="term" value="F:phosphatidylcholine lysophospholipase activity"/>
    <property type="evidence" value="ECO:0007669"/>
    <property type="project" value="TreeGrafter"/>
</dbReference>
<evidence type="ECO:0000313" key="16">
    <source>
        <dbReference type="Proteomes" id="UP000694388"/>
    </source>
</evidence>
<dbReference type="SUPFAM" id="SSF51695">
    <property type="entry name" value="PLC-like phosphodiesterases"/>
    <property type="match status" value="1"/>
</dbReference>
<dbReference type="GeneTree" id="ENSGT00940000172471"/>
<keyword evidence="5 13" id="KW-1133">Transmembrane helix</keyword>
<dbReference type="GO" id="GO:0008081">
    <property type="term" value="F:phosphoric diester hydrolase activity"/>
    <property type="evidence" value="ECO:0007669"/>
    <property type="project" value="InterPro"/>
</dbReference>
<dbReference type="Gene3D" id="3.20.20.190">
    <property type="entry name" value="Phosphatidylinositol (PI) phosphodiesterase"/>
    <property type="match status" value="1"/>
</dbReference>
<dbReference type="PROSITE" id="PS51704">
    <property type="entry name" value="GP_PDE"/>
    <property type="match status" value="1"/>
</dbReference>
<evidence type="ECO:0000256" key="13">
    <source>
        <dbReference type="SAM" id="Phobius"/>
    </source>
</evidence>
<evidence type="ECO:0000256" key="3">
    <source>
        <dbReference type="ARBA" id="ARBA00022692"/>
    </source>
</evidence>
<evidence type="ECO:0000256" key="5">
    <source>
        <dbReference type="ARBA" id="ARBA00022989"/>
    </source>
</evidence>
<dbReference type="AlphaFoldDB" id="A0A8C4WW90"/>
<keyword evidence="16" id="KW-1185">Reference proteome</keyword>
<evidence type="ECO:0000256" key="6">
    <source>
        <dbReference type="ARBA" id="ARBA00023098"/>
    </source>
</evidence>
<dbReference type="InterPro" id="IPR030395">
    <property type="entry name" value="GP_PDE_dom"/>
</dbReference>
<name>A0A8C4WW90_EPTBU</name>
<comment type="subcellular location">
    <subcellularLocation>
        <location evidence="1">Membrane</location>
    </subcellularLocation>
</comment>
<evidence type="ECO:0000256" key="4">
    <source>
        <dbReference type="ARBA" id="ARBA00022801"/>
    </source>
</evidence>
<dbReference type="InterPro" id="IPR017946">
    <property type="entry name" value="PLC-like_Pdiesterase_TIM-brl"/>
</dbReference>